<protein>
    <recommendedName>
        <fullName evidence="13">Cytochrome b561 domain-containing protein</fullName>
    </recommendedName>
</protein>
<keyword evidence="15" id="KW-1185">Reference proteome</keyword>
<evidence type="ECO:0000259" key="13">
    <source>
        <dbReference type="PROSITE" id="PS50939"/>
    </source>
</evidence>
<dbReference type="Gene3D" id="1.20.120.1770">
    <property type="match status" value="1"/>
</dbReference>
<dbReference type="GO" id="GO:0140575">
    <property type="term" value="F:transmembrane monodehydroascorbate reductase activity"/>
    <property type="evidence" value="ECO:0007669"/>
    <property type="project" value="InterPro"/>
</dbReference>
<feature type="transmembrane region" description="Helical" evidence="12">
    <location>
        <begin position="69"/>
        <end position="90"/>
    </location>
</feature>
<evidence type="ECO:0000256" key="5">
    <source>
        <dbReference type="ARBA" id="ARBA00022692"/>
    </source>
</evidence>
<keyword evidence="8 12" id="KW-1133">Transmembrane helix</keyword>
<feature type="transmembrane region" description="Helical" evidence="12">
    <location>
        <begin position="131"/>
        <end position="154"/>
    </location>
</feature>
<evidence type="ECO:0000256" key="10">
    <source>
        <dbReference type="ARBA" id="ARBA00023136"/>
    </source>
</evidence>
<dbReference type="GO" id="GO:0016020">
    <property type="term" value="C:membrane"/>
    <property type="evidence" value="ECO:0007669"/>
    <property type="project" value="UniProtKB-SubCell"/>
</dbReference>
<keyword evidence="7" id="KW-0249">Electron transport</keyword>
<keyword evidence="10 12" id="KW-0472">Membrane</keyword>
<reference evidence="14" key="1">
    <citation type="submission" date="2021-03" db="EMBL/GenBank/DDBJ databases">
        <title>Draft genome sequence of rust myrtle Austropuccinia psidii MF-1, a brazilian biotype.</title>
        <authorList>
            <person name="Quecine M.C."/>
            <person name="Pachon D.M.R."/>
            <person name="Bonatelli M.L."/>
            <person name="Correr F.H."/>
            <person name="Franceschini L.M."/>
            <person name="Leite T.F."/>
            <person name="Margarido G.R.A."/>
            <person name="Almeida C.A."/>
            <person name="Ferrarezi J.A."/>
            <person name="Labate C.A."/>
        </authorList>
    </citation>
    <scope>NUCLEOTIDE SEQUENCE</scope>
    <source>
        <strain evidence="14">MF-1</strain>
    </source>
</reference>
<dbReference type="Proteomes" id="UP000765509">
    <property type="component" value="Unassembled WGS sequence"/>
</dbReference>
<feature type="domain" description="Cytochrome b561" evidence="13">
    <location>
        <begin position="66"/>
        <end position="270"/>
    </location>
</feature>
<evidence type="ECO:0000256" key="3">
    <source>
        <dbReference type="ARBA" id="ARBA00022448"/>
    </source>
</evidence>
<sequence>MSNDLRASSDQPQPIHVGENTPLLAAETDSSASPQPLPAPTQNPAQAYRPEYSLSSLVEAHSQSNRAVFFFWITEIALLVWLITILTTVLTHQAGVFTFHPIFQALAVFALYQGILILQPTDSPSSKRTGLLFHQAFQIFGTVSIIIGSSAILYNKILHSAPHFTSWHGLFGIITASLIILQAVFGALVGFEFSRDFILGDTFGRKLWKYHRASGYLIVALMTITILTATKSDWLLLVSNAFSIWVLRLSSLIAVVGLSSLINFRKIFRR</sequence>
<proteinExistence type="predicted"/>
<dbReference type="InterPro" id="IPR006593">
    <property type="entry name" value="Cyt_b561/ferric_Rdtase_TM"/>
</dbReference>
<dbReference type="GO" id="GO:0046872">
    <property type="term" value="F:metal ion binding"/>
    <property type="evidence" value="ECO:0007669"/>
    <property type="project" value="UniProtKB-KW"/>
</dbReference>
<evidence type="ECO:0000256" key="2">
    <source>
        <dbReference type="ARBA" id="ARBA00004141"/>
    </source>
</evidence>
<gene>
    <name evidence="14" type="ORF">O181_066283</name>
</gene>
<dbReference type="InterPro" id="IPR045150">
    <property type="entry name" value="CYB561D1/2"/>
</dbReference>
<keyword evidence="9" id="KW-0408">Iron</keyword>
<evidence type="ECO:0000256" key="12">
    <source>
        <dbReference type="SAM" id="Phobius"/>
    </source>
</evidence>
<feature type="transmembrane region" description="Helical" evidence="12">
    <location>
        <begin position="102"/>
        <end position="119"/>
    </location>
</feature>
<evidence type="ECO:0000313" key="14">
    <source>
        <dbReference type="EMBL" id="MBW0526568.1"/>
    </source>
</evidence>
<feature type="compositionally biased region" description="Polar residues" evidence="11">
    <location>
        <begin position="1"/>
        <end position="12"/>
    </location>
</feature>
<dbReference type="EMBL" id="AVOT02032766">
    <property type="protein sequence ID" value="MBW0526568.1"/>
    <property type="molecule type" value="Genomic_DNA"/>
</dbReference>
<organism evidence="14 15">
    <name type="scientific">Austropuccinia psidii MF-1</name>
    <dbReference type="NCBI Taxonomy" id="1389203"/>
    <lineage>
        <taxon>Eukaryota</taxon>
        <taxon>Fungi</taxon>
        <taxon>Dikarya</taxon>
        <taxon>Basidiomycota</taxon>
        <taxon>Pucciniomycotina</taxon>
        <taxon>Pucciniomycetes</taxon>
        <taxon>Pucciniales</taxon>
        <taxon>Sphaerophragmiaceae</taxon>
        <taxon>Austropuccinia</taxon>
    </lineage>
</organism>
<keyword evidence="6" id="KW-0479">Metal-binding</keyword>
<feature type="transmembrane region" description="Helical" evidence="12">
    <location>
        <begin position="166"/>
        <end position="193"/>
    </location>
</feature>
<dbReference type="PANTHER" id="PTHR15422:SF45">
    <property type="entry name" value="CYTOCHROME B561 DOMAIN-CONTAINING PROTEIN"/>
    <property type="match status" value="1"/>
</dbReference>
<comment type="caution">
    <text evidence="14">The sequence shown here is derived from an EMBL/GenBank/DDBJ whole genome shotgun (WGS) entry which is preliminary data.</text>
</comment>
<keyword evidence="5 12" id="KW-0812">Transmembrane</keyword>
<evidence type="ECO:0000256" key="11">
    <source>
        <dbReference type="SAM" id="MobiDB-lite"/>
    </source>
</evidence>
<dbReference type="PANTHER" id="PTHR15422">
    <property type="entry name" value="OS05G0565100 PROTEIN"/>
    <property type="match status" value="1"/>
</dbReference>
<comment type="cofactor">
    <cofactor evidence="1">
        <name>heme b</name>
        <dbReference type="ChEBI" id="CHEBI:60344"/>
    </cofactor>
</comment>
<evidence type="ECO:0000256" key="4">
    <source>
        <dbReference type="ARBA" id="ARBA00022617"/>
    </source>
</evidence>
<dbReference type="CDD" id="cd08761">
    <property type="entry name" value="Cyt_b561_CYB561D2_like"/>
    <property type="match status" value="1"/>
</dbReference>
<name>A0A9Q3I3G2_9BASI</name>
<evidence type="ECO:0000256" key="6">
    <source>
        <dbReference type="ARBA" id="ARBA00022723"/>
    </source>
</evidence>
<dbReference type="OrthoDB" id="432881at2759"/>
<accession>A0A9Q3I3G2</accession>
<evidence type="ECO:0000256" key="9">
    <source>
        <dbReference type="ARBA" id="ARBA00023004"/>
    </source>
</evidence>
<keyword evidence="4" id="KW-0349">Heme</keyword>
<dbReference type="SMART" id="SM00665">
    <property type="entry name" value="B561"/>
    <property type="match status" value="1"/>
</dbReference>
<feature type="transmembrane region" description="Helical" evidence="12">
    <location>
        <begin position="213"/>
        <end position="230"/>
    </location>
</feature>
<evidence type="ECO:0000256" key="8">
    <source>
        <dbReference type="ARBA" id="ARBA00022989"/>
    </source>
</evidence>
<keyword evidence="3" id="KW-0813">Transport</keyword>
<feature type="transmembrane region" description="Helical" evidence="12">
    <location>
        <begin position="242"/>
        <end position="264"/>
    </location>
</feature>
<dbReference type="Pfam" id="PF03188">
    <property type="entry name" value="Cytochrom_B561"/>
    <property type="match status" value="1"/>
</dbReference>
<dbReference type="PROSITE" id="PS50939">
    <property type="entry name" value="CYTOCHROME_B561"/>
    <property type="match status" value="1"/>
</dbReference>
<dbReference type="AlphaFoldDB" id="A0A9Q3I3G2"/>
<feature type="region of interest" description="Disordered" evidence="11">
    <location>
        <begin position="1"/>
        <end position="45"/>
    </location>
</feature>
<evidence type="ECO:0000313" key="15">
    <source>
        <dbReference type="Proteomes" id="UP000765509"/>
    </source>
</evidence>
<evidence type="ECO:0000256" key="1">
    <source>
        <dbReference type="ARBA" id="ARBA00001970"/>
    </source>
</evidence>
<evidence type="ECO:0000256" key="7">
    <source>
        <dbReference type="ARBA" id="ARBA00022982"/>
    </source>
</evidence>
<comment type="subcellular location">
    <subcellularLocation>
        <location evidence="2">Membrane</location>
        <topology evidence="2">Multi-pass membrane protein</topology>
    </subcellularLocation>
</comment>